<proteinExistence type="predicted"/>
<feature type="region of interest" description="Disordered" evidence="1">
    <location>
        <begin position="153"/>
        <end position="177"/>
    </location>
</feature>
<reference evidence="3" key="1">
    <citation type="journal article" date="2023" name="bioRxiv">
        <title>Scaffold-level genome assemblies of two parasitoid biocontrol wasps reveal the parthenogenesis mechanism and an associated novel virus.</title>
        <authorList>
            <person name="Inwood S."/>
            <person name="Skelly J."/>
            <person name="Guhlin J."/>
            <person name="Harrop T."/>
            <person name="Goldson S."/>
            <person name="Dearden P."/>
        </authorList>
    </citation>
    <scope>NUCLEOTIDE SEQUENCE</scope>
    <source>
        <strain evidence="3">Irish</strain>
        <tissue evidence="3">Whole body</tissue>
    </source>
</reference>
<dbReference type="AlphaFoldDB" id="A0AA39FQF3"/>
<feature type="compositionally biased region" description="Polar residues" evidence="1">
    <location>
        <begin position="445"/>
        <end position="472"/>
    </location>
</feature>
<feature type="compositionally biased region" description="Polar residues" evidence="1">
    <location>
        <begin position="696"/>
        <end position="706"/>
    </location>
</feature>
<feature type="domain" description="WW" evidence="2">
    <location>
        <begin position="612"/>
        <end position="646"/>
    </location>
</feature>
<evidence type="ECO:0000313" key="4">
    <source>
        <dbReference type="Proteomes" id="UP001168990"/>
    </source>
</evidence>
<dbReference type="PROSITE" id="PS50020">
    <property type="entry name" value="WW_DOMAIN_2"/>
    <property type="match status" value="2"/>
</dbReference>
<gene>
    <name evidence="3" type="ORF">PV328_006939</name>
</gene>
<dbReference type="EMBL" id="JAQQBS010000002">
    <property type="protein sequence ID" value="KAK0173793.1"/>
    <property type="molecule type" value="Genomic_DNA"/>
</dbReference>
<dbReference type="InterPro" id="IPR001202">
    <property type="entry name" value="WW_dom"/>
</dbReference>
<feature type="compositionally biased region" description="Polar residues" evidence="1">
    <location>
        <begin position="498"/>
        <end position="513"/>
    </location>
</feature>
<dbReference type="SUPFAM" id="SSF51045">
    <property type="entry name" value="WW domain"/>
    <property type="match status" value="2"/>
</dbReference>
<name>A0AA39FQF3_9HYME</name>
<feature type="domain" description="WW" evidence="2">
    <location>
        <begin position="115"/>
        <end position="143"/>
    </location>
</feature>
<feature type="compositionally biased region" description="Polar residues" evidence="1">
    <location>
        <begin position="258"/>
        <end position="268"/>
    </location>
</feature>
<feature type="region of interest" description="Disordered" evidence="1">
    <location>
        <begin position="394"/>
        <end position="413"/>
    </location>
</feature>
<evidence type="ECO:0000259" key="2">
    <source>
        <dbReference type="PROSITE" id="PS50020"/>
    </source>
</evidence>
<accession>A0AA39FQF3</accession>
<feature type="compositionally biased region" description="Low complexity" evidence="1">
    <location>
        <begin position="269"/>
        <end position="286"/>
    </location>
</feature>
<dbReference type="Proteomes" id="UP001168990">
    <property type="component" value="Unassembled WGS sequence"/>
</dbReference>
<dbReference type="PROSITE" id="PS01159">
    <property type="entry name" value="WW_DOMAIN_1"/>
    <property type="match status" value="1"/>
</dbReference>
<feature type="compositionally biased region" description="Basic and acidic residues" evidence="1">
    <location>
        <begin position="707"/>
        <end position="739"/>
    </location>
</feature>
<feature type="region of interest" description="Disordered" evidence="1">
    <location>
        <begin position="220"/>
        <end position="329"/>
    </location>
</feature>
<dbReference type="SMART" id="SM00456">
    <property type="entry name" value="WW"/>
    <property type="match status" value="2"/>
</dbReference>
<feature type="region of interest" description="Disordered" evidence="1">
    <location>
        <begin position="653"/>
        <end position="772"/>
    </location>
</feature>
<evidence type="ECO:0000313" key="3">
    <source>
        <dbReference type="EMBL" id="KAK0173793.1"/>
    </source>
</evidence>
<feature type="region of interest" description="Disordered" evidence="1">
    <location>
        <begin position="1"/>
        <end position="28"/>
    </location>
</feature>
<feature type="compositionally biased region" description="Polar residues" evidence="1">
    <location>
        <begin position="316"/>
        <end position="328"/>
    </location>
</feature>
<dbReference type="PANTHER" id="PTHR46697:SF1">
    <property type="entry name" value="FORMIN-BINDING PROTEIN 4"/>
    <property type="match status" value="1"/>
</dbReference>
<keyword evidence="4" id="KW-1185">Reference proteome</keyword>
<feature type="compositionally biased region" description="Polar residues" evidence="1">
    <location>
        <begin position="17"/>
        <end position="28"/>
    </location>
</feature>
<dbReference type="InterPro" id="IPR036020">
    <property type="entry name" value="WW_dom_sf"/>
</dbReference>
<comment type="caution">
    <text evidence="3">The sequence shown here is derived from an EMBL/GenBank/DDBJ whole genome shotgun (WGS) entry which is preliminary data.</text>
</comment>
<feature type="compositionally biased region" description="Polar residues" evidence="1">
    <location>
        <begin position="92"/>
        <end position="105"/>
    </location>
</feature>
<dbReference type="PANTHER" id="PTHR46697">
    <property type="entry name" value="FORMIN-BINDING PROTEIN 4"/>
    <property type="match status" value="1"/>
</dbReference>
<organism evidence="3 4">
    <name type="scientific">Microctonus aethiopoides</name>
    <dbReference type="NCBI Taxonomy" id="144406"/>
    <lineage>
        <taxon>Eukaryota</taxon>
        <taxon>Metazoa</taxon>
        <taxon>Ecdysozoa</taxon>
        <taxon>Arthropoda</taxon>
        <taxon>Hexapoda</taxon>
        <taxon>Insecta</taxon>
        <taxon>Pterygota</taxon>
        <taxon>Neoptera</taxon>
        <taxon>Endopterygota</taxon>
        <taxon>Hymenoptera</taxon>
        <taxon>Apocrita</taxon>
        <taxon>Ichneumonoidea</taxon>
        <taxon>Braconidae</taxon>
        <taxon>Euphorinae</taxon>
        <taxon>Microctonus</taxon>
    </lineage>
</organism>
<feature type="compositionally biased region" description="Basic and acidic residues" evidence="1">
    <location>
        <begin position="664"/>
        <end position="682"/>
    </location>
</feature>
<evidence type="ECO:0000256" key="1">
    <source>
        <dbReference type="SAM" id="MobiDB-lite"/>
    </source>
</evidence>
<sequence length="1052" mass="117848">MNNKRRRRKTVLDLNTADGSNSDATSNKAKYQKTNGLFGNSLTHLLEQYNSDSDDETSRINKSGCLDEKVNDFFKEIQCIGSENEESRDINNSRATKNDPTQSSLAQDIAASSLWQECFDESTGYPYYWHTETNQVTWEIPTELNLARNNDRDTGIKSLNKDPPRNILPSRNPCQYSDDKLMSTIPEGMIPKDIVARNRFKQVGNDNYSTTDKRKIVLDKRKKSETKDDDSDDGRIEMITSFGSDNTDSDHSDDEGTSPCQKNISSKINYNNELNNSPLNGNNCNNNDDDENNNDDDDNDDNVDDNNDNGIDELADNSNSNNKIQTRNNVDHDKELVFSLVPGYADESDNEENLGAKKKVAEPLFPITAFENSQINERNFKIDSNVEESESLETFHDSADPLSTDDTKNTNKIDEAPKTNKFLENLGTSTKAFQRKKRIAFDVIMQNSNKKSGSDNSTRSQSETTKESTTVLPITRGNDSRHGLGFSKVVSSDENERLSNSPEDTSLHISTPTEGKKDGLQGKSIGFVKGETLVLTKNIEESNKCAMTEDTQTIVEKLKFLSEGSQAATAVQIMNIQIQTLLSAWESGDLKDRYFSNWLSGTNRELCRLEKAAAPPGWDCQWDRSHKRYYYRNEISGETRWSYPDIIGGAEEMELCTTPPPPDLEEKNIDGDLDETSDKNLERNQQLHIPNEQYRPKSQLNPNTNGNHEKDDLQYIPERDNSSNEKCQRDEIKIDKAVETRILSPSPPPPPRISGDDLTRDRKKRRDIEHTHSSVKIAKNEEVKIDKIKEIKQSDDEEMKIVATTEVVPVNCEPIMVSSHHSHLLASNPTHAEPLPPGVDQPEMPYAIAAASIEPSVIFSTAAPQTNASIYAATMQDPTSISLIGHHHPALVQNQLVHYPAYHSHLQNQAIIAAANRLAGPDTVQFMLDYTRIYANTQVIAKPPVKTNKEPLGTALDSFYNDIASLESHPVIDESQHIKHGEAATSVPLKSQETPVPVFLPPDPPQISNTMADSALKDKKKKKVKIVASKKQKQVSSMVAKWKKAQNYEGIN</sequence>
<feature type="compositionally biased region" description="Basic and acidic residues" evidence="1">
    <location>
        <begin position="754"/>
        <end position="772"/>
    </location>
</feature>
<feature type="compositionally biased region" description="Basic and acidic residues" evidence="1">
    <location>
        <begin position="153"/>
        <end position="164"/>
    </location>
</feature>
<dbReference type="CDD" id="cd00201">
    <property type="entry name" value="WW"/>
    <property type="match status" value="2"/>
</dbReference>
<dbReference type="Gene3D" id="2.20.70.10">
    <property type="match status" value="2"/>
</dbReference>
<feature type="region of interest" description="Disordered" evidence="1">
    <location>
        <begin position="84"/>
        <end position="105"/>
    </location>
</feature>
<feature type="region of interest" description="Disordered" evidence="1">
    <location>
        <begin position="444"/>
        <end position="522"/>
    </location>
</feature>
<dbReference type="Pfam" id="PF00397">
    <property type="entry name" value="WW"/>
    <property type="match status" value="2"/>
</dbReference>
<feature type="compositionally biased region" description="Acidic residues" evidence="1">
    <location>
        <begin position="287"/>
        <end position="315"/>
    </location>
</feature>
<reference evidence="3" key="2">
    <citation type="submission" date="2023-03" db="EMBL/GenBank/DDBJ databases">
        <authorList>
            <person name="Inwood S.N."/>
            <person name="Skelly J.G."/>
            <person name="Guhlin J."/>
            <person name="Harrop T.W.R."/>
            <person name="Goldson S.G."/>
            <person name="Dearden P.K."/>
        </authorList>
    </citation>
    <scope>NUCLEOTIDE SEQUENCE</scope>
    <source>
        <strain evidence="3">Irish</strain>
        <tissue evidence="3">Whole body</tissue>
    </source>
</reference>
<protein>
    <recommendedName>
        <fullName evidence="2">WW domain-containing protein</fullName>
    </recommendedName>
</protein>
<dbReference type="InterPro" id="IPR053076">
    <property type="entry name" value="WW_domain_protein"/>
</dbReference>